<keyword evidence="4" id="KW-0067">ATP-binding</keyword>
<evidence type="ECO:0000256" key="4">
    <source>
        <dbReference type="ARBA" id="ARBA00022840"/>
    </source>
</evidence>
<dbReference type="PANTHER" id="PTHR43107:SF15">
    <property type="entry name" value="FATTY ACID TRANSPORT PROTEIN 3, ISOFORM A"/>
    <property type="match status" value="1"/>
</dbReference>
<evidence type="ECO:0000256" key="3">
    <source>
        <dbReference type="ARBA" id="ARBA00022741"/>
    </source>
</evidence>
<sequence length="557" mass="61664">MNRRHYRDLTPTFADRSQWALPTVLRHHAAERPDAVWLDCPEEGRTWTFAETLAAAERVGRSLLAHGAEPGDRVALVAQNSSAFVRTWVGTAVAGLVEVPINTAYEHDFLAHQVSTVEATFAVVDDVYAARFVAIAEAAKSIRKFWVIDTGSRDEALATLRRAGWDAAPFEELDEEATSPEVVEATLALPEVRPQDLASVLFTSGTTGPSKGVAMPHAQMYFFADECVSLVRLTPADAWMSVTPLFHGNAQFMAAYPTLVAGARFVTRSRFSASRWVDQLRESRVSVTNFIGVMMDFIWKQERRDDDADNPLRVVFAAPTAASLVQPMKERYGIEAFVEVFGLTETSAPIISPYGEDRPAGAAGLAADEWFDVRLVDPATDEEVAVGEIGELVVRPKVPFICSDGYFNMPDKTVEAWRNLWFHTGDALRQDEEGWFYFVDRFKDALRRRGENISSYEIETSILAHPAVVECAVIAVPASSEAGEDEVMAYVILGTGESAPTPEELWAHCDSRIPSFAVPRYLRFVDDLPKTPSQRVQKAKLRALGVTPDTCDREARA</sequence>
<dbReference type="Gene3D" id="3.40.50.12780">
    <property type="entry name" value="N-terminal domain of ligase-like"/>
    <property type="match status" value="1"/>
</dbReference>
<keyword evidence="3" id="KW-0547">Nucleotide-binding</keyword>
<feature type="domain" description="AMP-binding enzyme C-terminal" evidence="6">
    <location>
        <begin position="457"/>
        <end position="533"/>
    </location>
</feature>
<keyword evidence="2 7" id="KW-0436">Ligase</keyword>
<comment type="caution">
    <text evidence="7">The sequence shown here is derived from an EMBL/GenBank/DDBJ whole genome shotgun (WGS) entry which is preliminary data.</text>
</comment>
<dbReference type="PANTHER" id="PTHR43107">
    <property type="entry name" value="LONG-CHAIN FATTY ACID TRANSPORT PROTEIN"/>
    <property type="match status" value="1"/>
</dbReference>
<dbReference type="RefSeq" id="WP_343994592.1">
    <property type="nucleotide sequence ID" value="NZ_BAAALG010000009.1"/>
</dbReference>
<evidence type="ECO:0000256" key="1">
    <source>
        <dbReference type="ARBA" id="ARBA00006432"/>
    </source>
</evidence>
<dbReference type="EMBL" id="BAAALG010000009">
    <property type="protein sequence ID" value="GAA1103824.1"/>
    <property type="molecule type" value="Genomic_DNA"/>
</dbReference>
<accession>A0ABN1TV43</accession>
<evidence type="ECO:0000259" key="6">
    <source>
        <dbReference type="Pfam" id="PF13193"/>
    </source>
</evidence>
<dbReference type="InterPro" id="IPR045851">
    <property type="entry name" value="AMP-bd_C_sf"/>
</dbReference>
<comment type="similarity">
    <text evidence="1">Belongs to the ATP-dependent AMP-binding enzyme family.</text>
</comment>
<dbReference type="InterPro" id="IPR042099">
    <property type="entry name" value="ANL_N_sf"/>
</dbReference>
<reference evidence="7 8" key="1">
    <citation type="journal article" date="2019" name="Int. J. Syst. Evol. Microbiol.">
        <title>The Global Catalogue of Microorganisms (GCM) 10K type strain sequencing project: providing services to taxonomists for standard genome sequencing and annotation.</title>
        <authorList>
            <consortium name="The Broad Institute Genomics Platform"/>
            <consortium name="The Broad Institute Genome Sequencing Center for Infectious Disease"/>
            <person name="Wu L."/>
            <person name="Ma J."/>
        </authorList>
    </citation>
    <scope>NUCLEOTIDE SEQUENCE [LARGE SCALE GENOMIC DNA]</scope>
    <source>
        <strain evidence="7 8">JCM 13008</strain>
    </source>
</reference>
<feature type="domain" description="AMP-dependent synthetase/ligase" evidence="5">
    <location>
        <begin position="25"/>
        <end position="395"/>
    </location>
</feature>
<gene>
    <name evidence="7" type="ORF">GCM10009668_23520</name>
</gene>
<evidence type="ECO:0000256" key="2">
    <source>
        <dbReference type="ARBA" id="ARBA00022598"/>
    </source>
</evidence>
<dbReference type="Gene3D" id="3.30.300.30">
    <property type="match status" value="1"/>
</dbReference>
<proteinExistence type="inferred from homology"/>
<dbReference type="SUPFAM" id="SSF56801">
    <property type="entry name" value="Acetyl-CoA synthetase-like"/>
    <property type="match status" value="1"/>
</dbReference>
<dbReference type="InterPro" id="IPR025110">
    <property type="entry name" value="AMP-bd_C"/>
</dbReference>
<protein>
    <submittedName>
        <fullName evidence="7">ATP-dependent acyl-CoA ligase</fullName>
    </submittedName>
</protein>
<evidence type="ECO:0000313" key="7">
    <source>
        <dbReference type="EMBL" id="GAA1103824.1"/>
    </source>
</evidence>
<dbReference type="InterPro" id="IPR020845">
    <property type="entry name" value="AMP-binding_CS"/>
</dbReference>
<dbReference type="PROSITE" id="PS00455">
    <property type="entry name" value="AMP_BINDING"/>
    <property type="match status" value="1"/>
</dbReference>
<keyword evidence="8" id="KW-1185">Reference proteome</keyword>
<dbReference type="GO" id="GO:0016874">
    <property type="term" value="F:ligase activity"/>
    <property type="evidence" value="ECO:0007669"/>
    <property type="project" value="UniProtKB-KW"/>
</dbReference>
<dbReference type="Proteomes" id="UP001501581">
    <property type="component" value="Unassembled WGS sequence"/>
</dbReference>
<dbReference type="InterPro" id="IPR000873">
    <property type="entry name" value="AMP-dep_synth/lig_dom"/>
</dbReference>
<evidence type="ECO:0000259" key="5">
    <source>
        <dbReference type="Pfam" id="PF00501"/>
    </source>
</evidence>
<dbReference type="Pfam" id="PF13193">
    <property type="entry name" value="AMP-binding_C"/>
    <property type="match status" value="1"/>
</dbReference>
<evidence type="ECO:0000313" key="8">
    <source>
        <dbReference type="Proteomes" id="UP001501581"/>
    </source>
</evidence>
<dbReference type="Pfam" id="PF00501">
    <property type="entry name" value="AMP-binding"/>
    <property type="match status" value="1"/>
</dbReference>
<name>A0ABN1TV43_9ACTN</name>
<organism evidence="7 8">
    <name type="scientific">Nocardioides dubius</name>
    <dbReference type="NCBI Taxonomy" id="317019"/>
    <lineage>
        <taxon>Bacteria</taxon>
        <taxon>Bacillati</taxon>
        <taxon>Actinomycetota</taxon>
        <taxon>Actinomycetes</taxon>
        <taxon>Propionibacteriales</taxon>
        <taxon>Nocardioidaceae</taxon>
        <taxon>Nocardioides</taxon>
    </lineage>
</organism>